<evidence type="ECO:0000313" key="7">
    <source>
        <dbReference type="EMBL" id="REG11060.1"/>
    </source>
</evidence>
<dbReference type="EMBL" id="QUMS01000001">
    <property type="protein sequence ID" value="REG11060.1"/>
    <property type="molecule type" value="Genomic_DNA"/>
</dbReference>
<dbReference type="Pfam" id="PF02388">
    <property type="entry name" value="FemAB"/>
    <property type="match status" value="2"/>
</dbReference>
<dbReference type="PANTHER" id="PTHR36174:SF1">
    <property type="entry name" value="LIPID II:GLYCINE GLYCYLTRANSFERASE"/>
    <property type="match status" value="1"/>
</dbReference>
<accession>A0A347ZST5</accession>
<keyword evidence="5" id="KW-0012">Acyltransferase</keyword>
<comment type="caution">
    <text evidence="7">The sequence shown here is derived from an EMBL/GenBank/DDBJ whole genome shotgun (WGS) entry which is preliminary data.</text>
</comment>
<name>A0A347ZST5_9CHLR</name>
<keyword evidence="6" id="KW-0961">Cell wall biogenesis/degradation</keyword>
<dbReference type="AlphaFoldDB" id="A0A347ZST5"/>
<protein>
    <submittedName>
        <fullName evidence="7">Lipid II:glycine glycyltransferase (Peptidoglycan interpeptide bridge formation enzyme)</fullName>
    </submittedName>
</protein>
<keyword evidence="2 7" id="KW-0808">Transferase</keyword>
<evidence type="ECO:0000313" key="8">
    <source>
        <dbReference type="Proteomes" id="UP000256388"/>
    </source>
</evidence>
<comment type="similarity">
    <text evidence="1">Belongs to the FemABX family.</text>
</comment>
<keyword evidence="3" id="KW-0133">Cell shape</keyword>
<evidence type="ECO:0000256" key="6">
    <source>
        <dbReference type="ARBA" id="ARBA00023316"/>
    </source>
</evidence>
<dbReference type="PANTHER" id="PTHR36174">
    <property type="entry name" value="LIPID II:GLYCINE GLYCYLTRANSFERASE"/>
    <property type="match status" value="1"/>
</dbReference>
<dbReference type="PROSITE" id="PS51191">
    <property type="entry name" value="FEMABX"/>
    <property type="match status" value="1"/>
</dbReference>
<evidence type="ECO:0000256" key="4">
    <source>
        <dbReference type="ARBA" id="ARBA00022984"/>
    </source>
</evidence>
<proteinExistence type="inferred from homology"/>
<reference evidence="7 8" key="1">
    <citation type="submission" date="2018-08" db="EMBL/GenBank/DDBJ databases">
        <title>Genomic Encyclopedia of Type Strains, Phase IV (KMG-IV): sequencing the most valuable type-strain genomes for metagenomic binning, comparative biology and taxonomic classification.</title>
        <authorList>
            <person name="Goeker M."/>
        </authorList>
    </citation>
    <scope>NUCLEOTIDE SEQUENCE [LARGE SCALE GENOMIC DNA]</scope>
    <source>
        <strain evidence="7 8">DSM 23923</strain>
    </source>
</reference>
<dbReference type="InterPro" id="IPR050644">
    <property type="entry name" value="PG_Glycine_Bridge_Synth"/>
</dbReference>
<keyword evidence="8" id="KW-1185">Reference proteome</keyword>
<dbReference type="RefSeq" id="WP_116224205.1">
    <property type="nucleotide sequence ID" value="NZ_AP018437.1"/>
</dbReference>
<dbReference type="InterPro" id="IPR003447">
    <property type="entry name" value="FEMABX"/>
</dbReference>
<dbReference type="InterPro" id="IPR016181">
    <property type="entry name" value="Acyl_CoA_acyltransferase"/>
</dbReference>
<sequence length="332" mass="38012">MTSLTPEQWDEFLKQYPNAHILQTAAWGTFKSHYGWQALYIENKEAGAQILLRKLVFGLTIAYIPKGPLGSNWKALLPEIIEQCRRHNAIVIYVEPDAWQEDSAEIASALPGFTLSDISIQPRRTITISLEGPEEEWLARMKQKTRYNIRLAEKKEVEITISDDLDVFNQLMQTTGARDEFGVHPGSYYQRVYELFHPTGACELLLASYQNQPLAAIMIFKKGKRAWYFYGASNDQERNRMPTYLLQYEAMRWAAKAGCSEYDLWGVPDADEDALEAQFSKRSDGLWGVYRFKRGFGGEVKRTAGVYAKVLRPAIYWLYLIAIKIRKSGLAG</sequence>
<evidence type="ECO:0000256" key="1">
    <source>
        <dbReference type="ARBA" id="ARBA00009943"/>
    </source>
</evidence>
<dbReference type="GO" id="GO:0071555">
    <property type="term" value="P:cell wall organization"/>
    <property type="evidence" value="ECO:0007669"/>
    <property type="project" value="UniProtKB-KW"/>
</dbReference>
<dbReference type="SUPFAM" id="SSF55729">
    <property type="entry name" value="Acyl-CoA N-acyltransferases (Nat)"/>
    <property type="match status" value="2"/>
</dbReference>
<keyword evidence="4" id="KW-0573">Peptidoglycan synthesis</keyword>
<evidence type="ECO:0000256" key="5">
    <source>
        <dbReference type="ARBA" id="ARBA00023315"/>
    </source>
</evidence>
<dbReference type="Proteomes" id="UP000256388">
    <property type="component" value="Unassembled WGS sequence"/>
</dbReference>
<evidence type="ECO:0000256" key="3">
    <source>
        <dbReference type="ARBA" id="ARBA00022960"/>
    </source>
</evidence>
<evidence type="ECO:0000256" key="2">
    <source>
        <dbReference type="ARBA" id="ARBA00022679"/>
    </source>
</evidence>
<dbReference type="GO" id="GO:0008360">
    <property type="term" value="P:regulation of cell shape"/>
    <property type="evidence" value="ECO:0007669"/>
    <property type="project" value="UniProtKB-KW"/>
</dbReference>
<dbReference type="GO" id="GO:0016755">
    <property type="term" value="F:aminoacyltransferase activity"/>
    <property type="evidence" value="ECO:0007669"/>
    <property type="project" value="InterPro"/>
</dbReference>
<gene>
    <name evidence="7" type="ORF">DFR64_0933</name>
</gene>
<dbReference type="GO" id="GO:0009252">
    <property type="term" value="P:peptidoglycan biosynthetic process"/>
    <property type="evidence" value="ECO:0007669"/>
    <property type="project" value="UniProtKB-KW"/>
</dbReference>
<organism evidence="7 8">
    <name type="scientific">Pelolinea submarina</name>
    <dbReference type="NCBI Taxonomy" id="913107"/>
    <lineage>
        <taxon>Bacteria</taxon>
        <taxon>Bacillati</taxon>
        <taxon>Chloroflexota</taxon>
        <taxon>Anaerolineae</taxon>
        <taxon>Anaerolineales</taxon>
        <taxon>Anaerolineaceae</taxon>
        <taxon>Pelolinea</taxon>
    </lineage>
</organism>
<dbReference type="Gene3D" id="3.40.630.30">
    <property type="match status" value="2"/>
</dbReference>
<dbReference type="OrthoDB" id="9785911at2"/>